<gene>
    <name evidence="2" type="ORF">Zmor_021033</name>
</gene>
<protein>
    <recommendedName>
        <fullName evidence="4">Secreted protein</fullName>
    </recommendedName>
</protein>
<dbReference type="EMBL" id="JALNTZ010000006">
    <property type="protein sequence ID" value="KAJ3649281.1"/>
    <property type="molecule type" value="Genomic_DNA"/>
</dbReference>
<keyword evidence="3" id="KW-1185">Reference proteome</keyword>
<dbReference type="AlphaFoldDB" id="A0AA38MAQ5"/>
<organism evidence="2 3">
    <name type="scientific">Zophobas morio</name>
    <dbReference type="NCBI Taxonomy" id="2755281"/>
    <lineage>
        <taxon>Eukaryota</taxon>
        <taxon>Metazoa</taxon>
        <taxon>Ecdysozoa</taxon>
        <taxon>Arthropoda</taxon>
        <taxon>Hexapoda</taxon>
        <taxon>Insecta</taxon>
        <taxon>Pterygota</taxon>
        <taxon>Neoptera</taxon>
        <taxon>Endopterygota</taxon>
        <taxon>Coleoptera</taxon>
        <taxon>Polyphaga</taxon>
        <taxon>Cucujiformia</taxon>
        <taxon>Tenebrionidae</taxon>
        <taxon>Zophobas</taxon>
    </lineage>
</organism>
<feature type="chain" id="PRO_5041384015" description="Secreted protein" evidence="1">
    <location>
        <begin position="24"/>
        <end position="111"/>
    </location>
</feature>
<reference evidence="2" key="1">
    <citation type="journal article" date="2023" name="G3 (Bethesda)">
        <title>Whole genome assemblies of Zophobas morio and Tenebrio molitor.</title>
        <authorList>
            <person name="Kaur S."/>
            <person name="Stinson S.A."/>
            <person name="diCenzo G.C."/>
        </authorList>
    </citation>
    <scope>NUCLEOTIDE SEQUENCE</scope>
    <source>
        <strain evidence="2">QUZm001</strain>
    </source>
</reference>
<evidence type="ECO:0000256" key="1">
    <source>
        <dbReference type="SAM" id="SignalP"/>
    </source>
</evidence>
<proteinExistence type="predicted"/>
<comment type="caution">
    <text evidence="2">The sequence shown here is derived from an EMBL/GenBank/DDBJ whole genome shotgun (WGS) entry which is preliminary data.</text>
</comment>
<name>A0AA38MAQ5_9CUCU</name>
<dbReference type="Proteomes" id="UP001168821">
    <property type="component" value="Unassembled WGS sequence"/>
</dbReference>
<evidence type="ECO:0000313" key="2">
    <source>
        <dbReference type="EMBL" id="KAJ3649281.1"/>
    </source>
</evidence>
<evidence type="ECO:0000313" key="3">
    <source>
        <dbReference type="Proteomes" id="UP001168821"/>
    </source>
</evidence>
<evidence type="ECO:0008006" key="4">
    <source>
        <dbReference type="Google" id="ProtNLM"/>
    </source>
</evidence>
<keyword evidence="1" id="KW-0732">Signal</keyword>
<accession>A0AA38MAQ5</accession>
<sequence>MSKRLIEFLSVLVAVLVVHSAQGHQTPLGAVNNNGDIGVRGSDGSLRQGPFPYFPFPLVPLGGVNNNANIGVRKSDGSLRQGNGLWKITTTRPKTDLKLHFHYHRVLSPLR</sequence>
<feature type="signal peptide" evidence="1">
    <location>
        <begin position="1"/>
        <end position="23"/>
    </location>
</feature>